<protein>
    <recommendedName>
        <fullName evidence="2 5">Aminoglycoside N(3)-acetyltransferase</fullName>
        <ecNumber evidence="5">2.3.1.-</ecNumber>
    </recommendedName>
</protein>
<gene>
    <name evidence="6" type="ORF">DW780_00005</name>
</gene>
<comment type="similarity">
    <text evidence="1 5">Belongs to the antibiotic N-acetyltransferase family.</text>
</comment>
<dbReference type="EC" id="2.3.1.-" evidence="5"/>
<organism evidence="6 7">
    <name type="scientific">Bacteroides thetaiotaomicron</name>
    <dbReference type="NCBI Taxonomy" id="818"/>
    <lineage>
        <taxon>Bacteria</taxon>
        <taxon>Pseudomonadati</taxon>
        <taxon>Bacteroidota</taxon>
        <taxon>Bacteroidia</taxon>
        <taxon>Bacteroidales</taxon>
        <taxon>Bacteroidaceae</taxon>
        <taxon>Bacteroides</taxon>
    </lineage>
</organism>
<dbReference type="AlphaFoldDB" id="A0A414HUG5"/>
<keyword evidence="3 5" id="KW-0808">Transferase</keyword>
<evidence type="ECO:0000256" key="5">
    <source>
        <dbReference type="RuleBase" id="RU365031"/>
    </source>
</evidence>
<name>A0A414HUG5_BACT4</name>
<dbReference type="InterPro" id="IPR028345">
    <property type="entry name" value="Antibiotic_NAT-like"/>
</dbReference>
<sequence length="275" mass="32000">MKASFYSIMAKRVKNILGIKDFSLFRKEMHKKIGKIIYHQKYNADDLIKVMCSMGMKEGSIICIHSSMKEFYNFQGTAVEIIDKVLQVIGPDGTLVMPAFPKKEQSEQDNYIFNLAADPTGAGYLAEVFRKYSGVLRSANVQHSVCAIGKHAEYLIKDHTKDHDCWGKKSPWYRMCELNAIVFNLGMPRNYIGTIHHCVESSLYTEHPYWAQFFTISKTFRYYNSDGSISEYSEYMGNLDRRTRESNLFKKFAKEDWQIKKSDYPFMHLLYSQLL</sequence>
<evidence type="ECO:0000256" key="2">
    <source>
        <dbReference type="ARBA" id="ARBA00012882"/>
    </source>
</evidence>
<evidence type="ECO:0000256" key="3">
    <source>
        <dbReference type="ARBA" id="ARBA00022679"/>
    </source>
</evidence>
<accession>A0A414HUG5</accession>
<evidence type="ECO:0000313" key="7">
    <source>
        <dbReference type="Proteomes" id="UP000284785"/>
    </source>
</evidence>
<dbReference type="Pfam" id="PF02522">
    <property type="entry name" value="Antibiotic_NAT"/>
    <property type="match status" value="1"/>
</dbReference>
<dbReference type="PANTHER" id="PTHR11104:SF0">
    <property type="entry name" value="SPBETA PROPHAGE-DERIVED AMINOGLYCOSIDE N(3')-ACETYLTRANSFERASE-LIKE PROTEIN YOKD"/>
    <property type="match status" value="1"/>
</dbReference>
<keyword evidence="5" id="KW-0046">Antibiotic resistance</keyword>
<evidence type="ECO:0000256" key="4">
    <source>
        <dbReference type="ARBA" id="ARBA00023315"/>
    </source>
</evidence>
<keyword evidence="4 5" id="KW-0012">Acyltransferase</keyword>
<proteinExistence type="inferred from homology"/>
<evidence type="ECO:0000256" key="1">
    <source>
        <dbReference type="ARBA" id="ARBA00006383"/>
    </source>
</evidence>
<reference evidence="6 7" key="1">
    <citation type="submission" date="2018-08" db="EMBL/GenBank/DDBJ databases">
        <title>A genome reference for cultivated species of the human gut microbiota.</title>
        <authorList>
            <person name="Zou Y."/>
            <person name="Xue W."/>
            <person name="Luo G."/>
        </authorList>
    </citation>
    <scope>NUCLEOTIDE SEQUENCE [LARGE SCALE GENOMIC DNA]</scope>
    <source>
        <strain evidence="6 7">AM30-26</strain>
    </source>
</reference>
<dbReference type="InterPro" id="IPR003679">
    <property type="entry name" value="Amioglycoside_AcTrfase"/>
</dbReference>
<dbReference type="RefSeq" id="WP_147399440.1">
    <property type="nucleotide sequence ID" value="NZ_QSJP01000001.1"/>
</dbReference>
<dbReference type="PANTHER" id="PTHR11104">
    <property type="entry name" value="AMINOGLYCOSIDE N3-ACETYLTRANSFERASE"/>
    <property type="match status" value="1"/>
</dbReference>
<feature type="non-terminal residue" evidence="6">
    <location>
        <position position="275"/>
    </location>
</feature>
<dbReference type="EMBL" id="QSJP01000001">
    <property type="protein sequence ID" value="RHD91429.1"/>
    <property type="molecule type" value="Genomic_DNA"/>
</dbReference>
<evidence type="ECO:0000313" key="6">
    <source>
        <dbReference type="EMBL" id="RHD91429.1"/>
    </source>
</evidence>
<dbReference type="GO" id="GO:0046353">
    <property type="term" value="F:aminoglycoside 3-N-acetyltransferase activity"/>
    <property type="evidence" value="ECO:0007669"/>
    <property type="project" value="UniProtKB-EC"/>
</dbReference>
<dbReference type="GO" id="GO:0046677">
    <property type="term" value="P:response to antibiotic"/>
    <property type="evidence" value="ECO:0007669"/>
    <property type="project" value="UniProtKB-KW"/>
</dbReference>
<dbReference type="Proteomes" id="UP000284785">
    <property type="component" value="Unassembled WGS sequence"/>
</dbReference>
<comment type="caution">
    <text evidence="6">The sequence shown here is derived from an EMBL/GenBank/DDBJ whole genome shotgun (WGS) entry which is preliminary data.</text>
</comment>
<comment type="catalytic activity">
    <reaction evidence="5">
        <text>a 2-deoxystreptamine antibiotic + acetyl-CoA = an N(3)-acetyl-2-deoxystreptamine antibiotic + CoA + H(+)</text>
        <dbReference type="Rhea" id="RHEA:12665"/>
        <dbReference type="ChEBI" id="CHEBI:15378"/>
        <dbReference type="ChEBI" id="CHEBI:57287"/>
        <dbReference type="ChEBI" id="CHEBI:57288"/>
        <dbReference type="ChEBI" id="CHEBI:57921"/>
        <dbReference type="ChEBI" id="CHEBI:77452"/>
        <dbReference type="EC" id="2.3.1.81"/>
    </reaction>
</comment>
<dbReference type="SUPFAM" id="SSF110710">
    <property type="entry name" value="TTHA0583/YokD-like"/>
    <property type="match status" value="1"/>
</dbReference>